<proteinExistence type="predicted"/>
<name>A0A5K7YEN3_9BACT</name>
<evidence type="ECO:0000313" key="6">
    <source>
        <dbReference type="EMBL" id="BBO66470.1"/>
    </source>
</evidence>
<dbReference type="AlphaFoldDB" id="A0A5K7YEN3"/>
<dbReference type="InterPro" id="IPR036390">
    <property type="entry name" value="WH_DNA-bd_sf"/>
</dbReference>
<dbReference type="KEGG" id="dalk:DSCA_04000"/>
<evidence type="ECO:0000256" key="1">
    <source>
        <dbReference type="ARBA" id="ARBA00022490"/>
    </source>
</evidence>
<reference evidence="6 7" key="1">
    <citation type="submission" date="2019-11" db="EMBL/GenBank/DDBJ databases">
        <title>Comparative genomics of hydrocarbon-degrading Desulfosarcina strains.</title>
        <authorList>
            <person name="Watanabe M."/>
            <person name="Kojima H."/>
            <person name="Fukui M."/>
        </authorList>
    </citation>
    <scope>NUCLEOTIDE SEQUENCE [LARGE SCALE GENOMIC DNA]</scope>
    <source>
        <strain evidence="6 7">PL12</strain>
    </source>
</reference>
<dbReference type="SUPFAM" id="SSF46785">
    <property type="entry name" value="Winged helix' DNA-binding domain"/>
    <property type="match status" value="2"/>
</dbReference>
<sequence length="230" mass="25680">MDTEQRSMPQRLKDIIESLLFVSETPLTMEQLKGILDGEDTASIRAAVEALMAEFEQRDGGFVLKQVAGGYQFRTQGRYNEWIKRLIRPNAPRLSKAALETLAIIAYNQPIIRSDIEHIRGVDSGGVLRMLMERKLIRVLGRKEIPGRPLIYATTKHFLEVFELKDLKDLPTPREIEELSRSRLEEQPDMEAPPGAGEPPEAGKPPEAEAPDVEDPSDAASAASDDISHP</sequence>
<keyword evidence="1" id="KW-0963">Cytoplasm</keyword>
<feature type="compositionally biased region" description="Low complexity" evidence="5">
    <location>
        <begin position="218"/>
        <end position="230"/>
    </location>
</feature>
<dbReference type="Pfam" id="PF04079">
    <property type="entry name" value="SMC_ScpB"/>
    <property type="match status" value="1"/>
</dbReference>
<dbReference type="GO" id="GO:0051301">
    <property type="term" value="P:cell division"/>
    <property type="evidence" value="ECO:0007669"/>
    <property type="project" value="UniProtKB-KW"/>
</dbReference>
<feature type="region of interest" description="Disordered" evidence="5">
    <location>
        <begin position="173"/>
        <end position="230"/>
    </location>
</feature>
<protein>
    <submittedName>
        <fullName evidence="6">Segregation and condensation protein B</fullName>
    </submittedName>
</protein>
<evidence type="ECO:0000256" key="3">
    <source>
        <dbReference type="ARBA" id="ARBA00022829"/>
    </source>
</evidence>
<keyword evidence="3" id="KW-0159">Chromosome partition</keyword>
<dbReference type="PIRSF" id="PIRSF019345">
    <property type="entry name" value="ScpB"/>
    <property type="match status" value="1"/>
</dbReference>
<dbReference type="RefSeq" id="WP_197904715.1">
    <property type="nucleotide sequence ID" value="NZ_AP021874.1"/>
</dbReference>
<evidence type="ECO:0000313" key="7">
    <source>
        <dbReference type="Proteomes" id="UP000427906"/>
    </source>
</evidence>
<keyword evidence="4" id="KW-0131">Cell cycle</keyword>
<keyword evidence="7" id="KW-1185">Reference proteome</keyword>
<dbReference type="NCBIfam" id="TIGR00281">
    <property type="entry name" value="SMC-Scp complex subunit ScpB"/>
    <property type="match status" value="1"/>
</dbReference>
<organism evidence="6 7">
    <name type="scientific">Desulfosarcina alkanivorans</name>
    <dbReference type="NCBI Taxonomy" id="571177"/>
    <lineage>
        <taxon>Bacteria</taxon>
        <taxon>Pseudomonadati</taxon>
        <taxon>Thermodesulfobacteriota</taxon>
        <taxon>Desulfobacteria</taxon>
        <taxon>Desulfobacterales</taxon>
        <taxon>Desulfosarcinaceae</taxon>
        <taxon>Desulfosarcina</taxon>
    </lineage>
</organism>
<dbReference type="InterPro" id="IPR005234">
    <property type="entry name" value="ScpB_csome_segregation"/>
</dbReference>
<evidence type="ECO:0000256" key="5">
    <source>
        <dbReference type="SAM" id="MobiDB-lite"/>
    </source>
</evidence>
<accession>A0A5K7YEN3</accession>
<dbReference type="InterPro" id="IPR036388">
    <property type="entry name" value="WH-like_DNA-bd_sf"/>
</dbReference>
<dbReference type="PANTHER" id="PTHR34298:SF2">
    <property type="entry name" value="SEGREGATION AND CONDENSATION PROTEIN B"/>
    <property type="match status" value="1"/>
</dbReference>
<dbReference type="GO" id="GO:0051304">
    <property type="term" value="P:chromosome separation"/>
    <property type="evidence" value="ECO:0007669"/>
    <property type="project" value="InterPro"/>
</dbReference>
<dbReference type="Gene3D" id="1.10.10.10">
    <property type="entry name" value="Winged helix-like DNA-binding domain superfamily/Winged helix DNA-binding domain"/>
    <property type="match status" value="2"/>
</dbReference>
<gene>
    <name evidence="6" type="primary">scpB</name>
    <name evidence="6" type="ORF">DSCA_04000</name>
</gene>
<evidence type="ECO:0000256" key="4">
    <source>
        <dbReference type="ARBA" id="ARBA00023306"/>
    </source>
</evidence>
<keyword evidence="2" id="KW-0132">Cell division</keyword>
<dbReference type="EMBL" id="AP021874">
    <property type="protein sequence ID" value="BBO66470.1"/>
    <property type="molecule type" value="Genomic_DNA"/>
</dbReference>
<dbReference type="Proteomes" id="UP000427906">
    <property type="component" value="Chromosome"/>
</dbReference>
<evidence type="ECO:0000256" key="2">
    <source>
        <dbReference type="ARBA" id="ARBA00022618"/>
    </source>
</evidence>
<feature type="compositionally biased region" description="Basic and acidic residues" evidence="5">
    <location>
        <begin position="173"/>
        <end position="186"/>
    </location>
</feature>
<dbReference type="PANTHER" id="PTHR34298">
    <property type="entry name" value="SEGREGATION AND CONDENSATION PROTEIN B"/>
    <property type="match status" value="1"/>
</dbReference>